<feature type="compositionally biased region" description="Polar residues" evidence="12">
    <location>
        <begin position="585"/>
        <end position="602"/>
    </location>
</feature>
<dbReference type="InterPro" id="IPR015802">
    <property type="entry name" value="Cu_amine_oxidase_N3"/>
</dbReference>
<comment type="cofactor">
    <cofactor evidence="2">
        <name>Mn(2+)</name>
        <dbReference type="ChEBI" id="CHEBI:29035"/>
    </cofactor>
</comment>
<reference evidence="17" key="1">
    <citation type="journal article" date="2019" name="Int. J. Syst. Evol. Microbiol.">
        <title>The Global Catalogue of Microorganisms (GCM) 10K type strain sequencing project: providing services to taxonomists for standard genome sequencing and annotation.</title>
        <authorList>
            <consortium name="The Broad Institute Genomics Platform"/>
            <consortium name="The Broad Institute Genome Sequencing Center for Infectious Disease"/>
            <person name="Wu L."/>
            <person name="Ma J."/>
        </authorList>
    </citation>
    <scope>NUCLEOTIDE SEQUENCE [LARGE SCALE GENOMIC DNA]</scope>
    <source>
        <strain evidence="17">NBRC 106348</strain>
    </source>
</reference>
<feature type="domain" description="AGAO-like N2" evidence="15">
    <location>
        <begin position="18"/>
        <end position="89"/>
    </location>
</feature>
<dbReference type="EC" id="1.4.3.-" evidence="11"/>
<evidence type="ECO:0000256" key="8">
    <source>
        <dbReference type="ARBA" id="ARBA00023002"/>
    </source>
</evidence>
<keyword evidence="17" id="KW-1185">Reference proteome</keyword>
<dbReference type="NCBIfam" id="NF008559">
    <property type="entry name" value="PRK11504.1"/>
    <property type="match status" value="1"/>
</dbReference>
<dbReference type="Pfam" id="PF02728">
    <property type="entry name" value="Cu_amine_oxidN3"/>
    <property type="match status" value="1"/>
</dbReference>
<sequence>MTSPFTPELAHALRTLGTDEITTNRDVLKQAGLVGPETRFAYVGLVDPDKRDALGAGTSDRRVRSFLVDLSTGASHDTVVSVTTATLVSARTLDPDVDGAVPVVLDEFTIVEEVVHRDPRWLAAMARRGLTDLSTLRVNPLSAGVLADGERGHRIQRCFTFVQRTPDDLGWAHPVDGVTVMVDVVTREVLDVQDHALLPVPQEDGNYHLPSWRGPDREGVKPIAITQPEGPSFTIDDDGVLDWLGWRLQVAFDQREGLVVRTVSVDDDGGARPVLYRGSIAEMVVPYGDPSPQRWFQNFFDGGEYLFGGFANELVLGCDCLGEITYLDAVVAGNDGAPRVIKQAICIHEEDAGVLWKHTDGWNGSSQTRRNRRLVVSFFMTVGNYDYGFYWYFGLDGTIDFEIKATGIVFTSAYPGEGYRFATQVAPGLGAPNHQHLFCARLDVMVDGSENAVDEVESVMVPRGPDNPYGTGYTQSFTRLHDESEAQREADNRKGRFWLVSNPEKPNRLGAPVAWGLFPQGRELLLADADADITRRATYATKHLWVTPYAPDELYPAGDLVNLHRGGDGLPGGPPRTGTSTAPTSCSGTPSASRTTRASRTGPSCRSTRPASPSSRSDSSVGTRRSTSPRARRATSPESPATTTTTSTTSTTTTMRSTRTVPTTQRSADRCRSTHGSPTGTGCSPAGWATSRASSARSGPRSRSSRRRPAARSARPGSARCPTSTPPSSPHEPHRRTGAPSPTTSAHASFATSPRGLRSGPTSSPTSSSARRDPSAARPSTRSRERSTSS</sequence>
<dbReference type="PANTHER" id="PTHR10638:SF86">
    <property type="entry name" value="COPPER AMINE OXIDASE 1-RELATED"/>
    <property type="match status" value="1"/>
</dbReference>
<evidence type="ECO:0000256" key="9">
    <source>
        <dbReference type="ARBA" id="ARBA00023008"/>
    </source>
</evidence>
<feature type="compositionally biased region" description="Low complexity" evidence="12">
    <location>
        <begin position="603"/>
        <end position="664"/>
    </location>
</feature>
<dbReference type="PANTHER" id="PTHR10638">
    <property type="entry name" value="COPPER AMINE OXIDASE"/>
    <property type="match status" value="1"/>
</dbReference>
<evidence type="ECO:0000256" key="6">
    <source>
        <dbReference type="ARBA" id="ARBA00022723"/>
    </source>
</evidence>
<proteinExistence type="inferred from homology"/>
<dbReference type="PROSITE" id="PS01164">
    <property type="entry name" value="COPPER_AMINE_OXID_1"/>
    <property type="match status" value="1"/>
</dbReference>
<gene>
    <name evidence="16" type="ORF">GCM10025864_12620</name>
</gene>
<feature type="compositionally biased region" description="Polar residues" evidence="12">
    <location>
        <begin position="740"/>
        <end position="752"/>
    </location>
</feature>
<keyword evidence="10" id="KW-0464">Manganese</keyword>
<feature type="domain" description="Copper amine oxidase catalytic" evidence="13">
    <location>
        <begin position="224"/>
        <end position="569"/>
    </location>
</feature>
<dbReference type="Pfam" id="PF01179">
    <property type="entry name" value="Cu_amine_oxid"/>
    <property type="match status" value="1"/>
</dbReference>
<evidence type="ECO:0000256" key="12">
    <source>
        <dbReference type="SAM" id="MobiDB-lite"/>
    </source>
</evidence>
<dbReference type="InterPro" id="IPR000269">
    <property type="entry name" value="Cu_amine_oxidase"/>
</dbReference>
<comment type="similarity">
    <text evidence="4 11">Belongs to the copper/topaquinone oxidase family.</text>
</comment>
<evidence type="ECO:0000256" key="3">
    <source>
        <dbReference type="ARBA" id="ARBA00001947"/>
    </source>
</evidence>
<name>A0ABQ6HYC9_9MICO</name>
<evidence type="ECO:0000256" key="11">
    <source>
        <dbReference type="RuleBase" id="RU000672"/>
    </source>
</evidence>
<comment type="caution">
    <text evidence="16">The sequence shown here is derived from an EMBL/GenBank/DDBJ whole genome shotgun (WGS) entry which is preliminary data.</text>
</comment>
<evidence type="ECO:0000313" key="17">
    <source>
        <dbReference type="Proteomes" id="UP001157091"/>
    </source>
</evidence>
<comment type="cofactor">
    <cofactor evidence="1">
        <name>Cu cation</name>
        <dbReference type="ChEBI" id="CHEBI:23378"/>
    </cofactor>
</comment>
<comment type="PTM">
    <text evidence="11">Topaquinone (TPQ) is generated by copper-dependent autoxidation of a specific tyrosyl residue.</text>
</comment>
<comment type="cofactor">
    <cofactor evidence="3">
        <name>Zn(2+)</name>
        <dbReference type="ChEBI" id="CHEBI:29105"/>
    </cofactor>
</comment>
<dbReference type="InterPro" id="IPR036460">
    <property type="entry name" value="Cu_amine_oxidase_C_sf"/>
</dbReference>
<evidence type="ECO:0000313" key="16">
    <source>
        <dbReference type="EMBL" id="GMA23503.1"/>
    </source>
</evidence>
<dbReference type="EMBL" id="BSUK01000001">
    <property type="protein sequence ID" value="GMA23503.1"/>
    <property type="molecule type" value="Genomic_DNA"/>
</dbReference>
<evidence type="ECO:0000259" key="13">
    <source>
        <dbReference type="Pfam" id="PF01179"/>
    </source>
</evidence>
<keyword evidence="6 11" id="KW-0479">Metal-binding</keyword>
<evidence type="ECO:0000256" key="5">
    <source>
        <dbReference type="ARBA" id="ARBA00011738"/>
    </source>
</evidence>
<keyword evidence="9 11" id="KW-0186">Copper</keyword>
<dbReference type="Pfam" id="PF21994">
    <property type="entry name" value="AGAO-like_N2"/>
    <property type="match status" value="1"/>
</dbReference>
<evidence type="ECO:0000256" key="2">
    <source>
        <dbReference type="ARBA" id="ARBA00001936"/>
    </source>
</evidence>
<feature type="domain" description="Copper amine oxidase N3-terminal" evidence="14">
    <location>
        <begin position="102"/>
        <end position="199"/>
    </location>
</feature>
<protein>
    <recommendedName>
        <fullName evidence="11">Amine oxidase</fullName>
        <ecNumber evidence="11">1.4.3.-</ecNumber>
    </recommendedName>
</protein>
<comment type="cofactor">
    <cofactor evidence="11">
        <name>Cu cation</name>
        <dbReference type="ChEBI" id="CHEBI:23378"/>
    </cofactor>
    <text evidence="11">Contains 1 topaquinone per subunit.</text>
</comment>
<evidence type="ECO:0000256" key="10">
    <source>
        <dbReference type="ARBA" id="ARBA00023211"/>
    </source>
</evidence>
<organism evidence="16 17">
    <name type="scientific">Luteimicrobium album</name>
    <dbReference type="NCBI Taxonomy" id="1054550"/>
    <lineage>
        <taxon>Bacteria</taxon>
        <taxon>Bacillati</taxon>
        <taxon>Actinomycetota</taxon>
        <taxon>Actinomycetes</taxon>
        <taxon>Micrococcales</taxon>
        <taxon>Luteimicrobium</taxon>
    </lineage>
</organism>
<evidence type="ECO:0000256" key="7">
    <source>
        <dbReference type="ARBA" id="ARBA00022772"/>
    </source>
</evidence>
<dbReference type="InterPro" id="IPR015798">
    <property type="entry name" value="Cu_amine_oxidase_C"/>
</dbReference>
<evidence type="ECO:0000259" key="14">
    <source>
        <dbReference type="Pfam" id="PF02728"/>
    </source>
</evidence>
<dbReference type="InterPro" id="IPR054157">
    <property type="entry name" value="AGAO-like_N2"/>
</dbReference>
<feature type="compositionally biased region" description="Low complexity" evidence="12">
    <location>
        <begin position="758"/>
        <end position="769"/>
    </location>
</feature>
<accession>A0ABQ6HYC9</accession>
<feature type="compositionally biased region" description="Low complexity" evidence="12">
    <location>
        <begin position="711"/>
        <end position="723"/>
    </location>
</feature>
<dbReference type="Proteomes" id="UP001157091">
    <property type="component" value="Unassembled WGS sequence"/>
</dbReference>
<keyword evidence="7 11" id="KW-0801">TPQ</keyword>
<keyword evidence="8 11" id="KW-0560">Oxidoreductase</keyword>
<dbReference type="Gene3D" id="2.70.98.20">
    <property type="entry name" value="Copper amine oxidase, catalytic domain"/>
    <property type="match status" value="1"/>
</dbReference>
<dbReference type="Gene3D" id="3.10.450.40">
    <property type="match status" value="2"/>
</dbReference>
<dbReference type="InterPro" id="IPR049948">
    <property type="entry name" value="Cu_Am_ox_TPQ-bd"/>
</dbReference>
<dbReference type="SUPFAM" id="SSF54416">
    <property type="entry name" value="Amine oxidase N-terminal region"/>
    <property type="match status" value="2"/>
</dbReference>
<comment type="subunit">
    <text evidence="5">Homodimer.</text>
</comment>
<evidence type="ECO:0000259" key="15">
    <source>
        <dbReference type="Pfam" id="PF21994"/>
    </source>
</evidence>
<feature type="region of interest" description="Disordered" evidence="12">
    <location>
        <begin position="565"/>
        <end position="790"/>
    </location>
</feature>
<feature type="compositionally biased region" description="Low complexity" evidence="12">
    <location>
        <begin position="691"/>
        <end position="702"/>
    </location>
</feature>
<dbReference type="SUPFAM" id="SSF49998">
    <property type="entry name" value="Amine oxidase catalytic domain"/>
    <property type="match status" value="1"/>
</dbReference>
<dbReference type="InterPro" id="IPR016182">
    <property type="entry name" value="Cu_amine_oxidase_N-reg"/>
</dbReference>
<evidence type="ECO:0000256" key="1">
    <source>
        <dbReference type="ARBA" id="ARBA00001935"/>
    </source>
</evidence>
<evidence type="ECO:0000256" key="4">
    <source>
        <dbReference type="ARBA" id="ARBA00007983"/>
    </source>
</evidence>